<dbReference type="Pfam" id="PF03253">
    <property type="entry name" value="UT"/>
    <property type="match status" value="1"/>
</dbReference>
<feature type="transmembrane region" description="Helical" evidence="7">
    <location>
        <begin position="117"/>
        <end position="139"/>
    </location>
</feature>
<feature type="transmembrane region" description="Helical" evidence="7">
    <location>
        <begin position="275"/>
        <end position="296"/>
    </location>
</feature>
<dbReference type="PANTHER" id="PTHR21666:SF285">
    <property type="entry name" value="M23 FAMILY METALLOPEPTIDASE"/>
    <property type="match status" value="1"/>
</dbReference>
<reference evidence="9" key="1">
    <citation type="submission" date="2013-01" db="EMBL/GenBank/DDBJ databases">
        <title>Genome draft of Hydrogenophaga taeniospiralis 2K1.</title>
        <authorList>
            <person name="Gomila M."/>
            <person name="Lalucat J."/>
        </authorList>
    </citation>
    <scope>NUCLEOTIDE SEQUENCE</scope>
    <source>
        <strain evidence="9">CCUG 15921</strain>
    </source>
</reference>
<feature type="transmembrane region" description="Helical" evidence="7">
    <location>
        <begin position="151"/>
        <end position="176"/>
    </location>
</feature>
<evidence type="ECO:0000256" key="6">
    <source>
        <dbReference type="ARBA" id="ARBA00023136"/>
    </source>
</evidence>
<gene>
    <name evidence="9" type="ORF">H010_20336</name>
</gene>
<feature type="transmembrane region" description="Helical" evidence="7">
    <location>
        <begin position="40"/>
        <end position="59"/>
    </location>
</feature>
<dbReference type="Pfam" id="PF01551">
    <property type="entry name" value="Peptidase_M23"/>
    <property type="match status" value="1"/>
</dbReference>
<feature type="transmembrane region" description="Helical" evidence="7">
    <location>
        <begin position="65"/>
        <end position="83"/>
    </location>
</feature>
<evidence type="ECO:0000256" key="2">
    <source>
        <dbReference type="ARBA" id="ARBA00005914"/>
    </source>
</evidence>
<dbReference type="GO" id="GO:0004222">
    <property type="term" value="F:metalloendopeptidase activity"/>
    <property type="evidence" value="ECO:0007669"/>
    <property type="project" value="TreeGrafter"/>
</dbReference>
<evidence type="ECO:0000256" key="7">
    <source>
        <dbReference type="SAM" id="Phobius"/>
    </source>
</evidence>
<dbReference type="GO" id="GO:0005886">
    <property type="term" value="C:plasma membrane"/>
    <property type="evidence" value="ECO:0007669"/>
    <property type="project" value="UniProtKB-SubCell"/>
</dbReference>
<evidence type="ECO:0000256" key="4">
    <source>
        <dbReference type="ARBA" id="ARBA00022692"/>
    </source>
</evidence>
<comment type="similarity">
    <text evidence="2">Belongs to the urea transporter family.</text>
</comment>
<comment type="subcellular location">
    <subcellularLocation>
        <location evidence="1">Cell membrane</location>
        <topology evidence="1">Multi-pass membrane protein</topology>
    </subcellularLocation>
</comment>
<dbReference type="RefSeq" id="WP_068174177.1">
    <property type="nucleotide sequence ID" value="NZ_AOGK01000023.1"/>
</dbReference>
<evidence type="ECO:0000256" key="1">
    <source>
        <dbReference type="ARBA" id="ARBA00004651"/>
    </source>
</evidence>
<feature type="transmembrane region" description="Helical" evidence="7">
    <location>
        <begin position="223"/>
        <end position="241"/>
    </location>
</feature>
<dbReference type="InterPro" id="IPR029020">
    <property type="entry name" value="Ammonium/urea_transptr"/>
</dbReference>
<dbReference type="Gene3D" id="1.10.3430.10">
    <property type="entry name" value="Ammonium transporter AmtB like domains"/>
    <property type="match status" value="1"/>
</dbReference>
<organism evidence="9 10">
    <name type="scientific">Hydrogenophaga taeniospiralis CCUG 15921</name>
    <dbReference type="NCBI Taxonomy" id="1281780"/>
    <lineage>
        <taxon>Bacteria</taxon>
        <taxon>Pseudomonadati</taxon>
        <taxon>Pseudomonadota</taxon>
        <taxon>Betaproteobacteria</taxon>
        <taxon>Burkholderiales</taxon>
        <taxon>Comamonadaceae</taxon>
        <taxon>Hydrogenophaga</taxon>
    </lineage>
</organism>
<dbReference type="InterPro" id="IPR016047">
    <property type="entry name" value="M23ase_b-sheet_dom"/>
</dbReference>
<keyword evidence="5 7" id="KW-1133">Transmembrane helix</keyword>
<name>A0A9X4NUE7_9BURK</name>
<evidence type="ECO:0000313" key="10">
    <source>
        <dbReference type="Proteomes" id="UP001152876"/>
    </source>
</evidence>
<evidence type="ECO:0000313" key="9">
    <source>
        <dbReference type="EMBL" id="MDG5977617.1"/>
    </source>
</evidence>
<dbReference type="GO" id="GO:0015204">
    <property type="term" value="F:urea transmembrane transporter activity"/>
    <property type="evidence" value="ECO:0007669"/>
    <property type="project" value="InterPro"/>
</dbReference>
<dbReference type="CDD" id="cd12797">
    <property type="entry name" value="M23_peptidase"/>
    <property type="match status" value="1"/>
</dbReference>
<comment type="caution">
    <text evidence="9">The sequence shown here is derived from an EMBL/GenBank/DDBJ whole genome shotgun (WGS) entry which is preliminary data.</text>
</comment>
<dbReference type="Gene3D" id="2.70.70.10">
    <property type="entry name" value="Glucose Permease (Domain IIA)"/>
    <property type="match status" value="1"/>
</dbReference>
<keyword evidence="4 7" id="KW-0812">Transmembrane</keyword>
<evidence type="ECO:0000259" key="8">
    <source>
        <dbReference type="Pfam" id="PF01551"/>
    </source>
</evidence>
<dbReference type="AlphaFoldDB" id="A0A9X4NUE7"/>
<sequence>MTQALHPIARRLDAAAPMGATFRALRASVRGWVEAFGQSLGNVFFIGQPWLGLLLWAALLSRPALALFALCGLLAGVLVQWVLRVPDAPGLGGGIKANALLTAVVSGWMSGPMGMPWAQQLVLAIAAAIAASLVTAALTRMLARSFLPVLLWGYCLVAAMLFSVCPDCTVRAAYAMPVWPMPTDARGWLGSFLRSMASLMYSPHAVAGVLVCIALVLWSRAMFLAGLAGWLGGVLLSLGFQRLGLSFVWLPLSYNYFIAGMALGAVIFLPGRLCLLVAAVAGALTAFFGLVLQYVLGWSATSYLPVSSALVIWVGMGALTLAGERAIVERNATPGEPPEQRWWKEACWRARYGRTVPLFAVPVSGELQISQGFDGRISHRGMYRHALDFQRSPAAEAMVGSIWGAAVTAPAPGTIERVRDGVADNPLGVSNYAEKWGNHVVIRLDAGGWAMLAHLQLGSVAVVPGARVETGSYLGRVGNSGRSPMPHLHLQLQGSPEPGAATRPFRLANYFTAEAPATALTRWHASAVPPEGEVLAQAQAHPVVYNTLASMAPGTAVWTCEMEGDIPRAFKPGQARVQQIQVRIDSLGEQVLDAGEQGRLVLALDPDALRVMALDDASAPLLRLLAMGATSMPYAARVGTRWSDVAPVVPGGGWWRPWSLLLAPYRPHPFPVVHCACTAIAEPGPSGSTLAWVSTVRTPGASGPRRLMCQFAPLRGPVKLQAEFATGVLTFRLLSFEPAPLG</sequence>
<dbReference type="SUPFAM" id="SSF51261">
    <property type="entry name" value="Duplicated hybrid motif"/>
    <property type="match status" value="1"/>
</dbReference>
<protein>
    <submittedName>
        <fullName evidence="9">Peptidase M23</fullName>
    </submittedName>
</protein>
<keyword evidence="3" id="KW-1003">Cell membrane</keyword>
<keyword evidence="10" id="KW-1185">Reference proteome</keyword>
<dbReference type="OrthoDB" id="5489603at2"/>
<keyword evidence="6 7" id="KW-0472">Membrane</keyword>
<feature type="transmembrane region" description="Helical" evidence="7">
    <location>
        <begin position="196"/>
        <end position="218"/>
    </location>
</feature>
<dbReference type="InterPro" id="IPR011055">
    <property type="entry name" value="Dup_hybrid_motif"/>
</dbReference>
<evidence type="ECO:0000256" key="3">
    <source>
        <dbReference type="ARBA" id="ARBA00022475"/>
    </source>
</evidence>
<feature type="transmembrane region" description="Helical" evidence="7">
    <location>
        <begin position="247"/>
        <end position="268"/>
    </location>
</feature>
<evidence type="ECO:0000256" key="5">
    <source>
        <dbReference type="ARBA" id="ARBA00022989"/>
    </source>
</evidence>
<dbReference type="InterPro" id="IPR050570">
    <property type="entry name" value="Cell_wall_metabolism_enzyme"/>
</dbReference>
<dbReference type="InterPro" id="IPR004937">
    <property type="entry name" value="Urea_transporter"/>
</dbReference>
<accession>A0A9X4NUE7</accession>
<dbReference type="EMBL" id="AOGK01000023">
    <property type="protein sequence ID" value="MDG5977617.1"/>
    <property type="molecule type" value="Genomic_DNA"/>
</dbReference>
<proteinExistence type="inferred from homology"/>
<dbReference type="Proteomes" id="UP001152876">
    <property type="component" value="Unassembled WGS sequence"/>
</dbReference>
<dbReference type="PANTHER" id="PTHR21666">
    <property type="entry name" value="PEPTIDASE-RELATED"/>
    <property type="match status" value="1"/>
</dbReference>
<feature type="transmembrane region" description="Helical" evidence="7">
    <location>
        <begin position="302"/>
        <end position="322"/>
    </location>
</feature>
<feature type="domain" description="M23ase beta-sheet core" evidence="8">
    <location>
        <begin position="404"/>
        <end position="493"/>
    </location>
</feature>